<organism evidence="2">
    <name type="scientific">Ralstonia solanacearum</name>
    <name type="common">Pseudomonas solanacearum</name>
    <dbReference type="NCBI Taxonomy" id="305"/>
    <lineage>
        <taxon>Bacteria</taxon>
        <taxon>Pseudomonadati</taxon>
        <taxon>Pseudomonadota</taxon>
        <taxon>Betaproteobacteria</taxon>
        <taxon>Burkholderiales</taxon>
        <taxon>Burkholderiaceae</taxon>
        <taxon>Ralstonia</taxon>
        <taxon>Ralstonia solanacearum species complex</taxon>
    </lineage>
</organism>
<evidence type="ECO:0000256" key="1">
    <source>
        <dbReference type="SAM" id="MobiDB-lite"/>
    </source>
</evidence>
<reference evidence="2" key="1">
    <citation type="submission" date="2015-10" db="EMBL/GenBank/DDBJ databases">
        <authorList>
            <person name="Gilbert D.G."/>
        </authorList>
    </citation>
    <scope>NUCLEOTIDE SEQUENCE</scope>
    <source>
        <strain evidence="2">Phyl III-seqv23</strain>
    </source>
</reference>
<gene>
    <name evidence="2" type="ORF">TO10_v1_10095</name>
</gene>
<protein>
    <submittedName>
        <fullName evidence="2">Uncharacterized protein</fullName>
    </submittedName>
</protein>
<feature type="region of interest" description="Disordered" evidence="1">
    <location>
        <begin position="1"/>
        <end position="21"/>
    </location>
</feature>
<name>A0A0S4WAF2_RALSL</name>
<evidence type="ECO:0000313" key="2">
    <source>
        <dbReference type="EMBL" id="CUV43194.1"/>
    </source>
</evidence>
<sequence length="91" mass="9915">MTVSNSEHEPSDGSLDPVSNECINKTAAIKAERRQADAAGADGRRNDFEQGWQLLASGENHMSLGKGNVVTILHAQEAKRSILVCRAPWRD</sequence>
<feature type="compositionally biased region" description="Basic and acidic residues" evidence="1">
    <location>
        <begin position="1"/>
        <end position="11"/>
    </location>
</feature>
<dbReference type="EMBL" id="LN899827">
    <property type="protein sequence ID" value="CUV43194.1"/>
    <property type="molecule type" value="Genomic_DNA"/>
</dbReference>
<accession>A0A0S4WAF2</accession>
<dbReference type="AlphaFoldDB" id="A0A0S4WAF2"/>
<proteinExistence type="predicted"/>